<accession>K6WNQ1</accession>
<dbReference type="Proteomes" id="UP000008366">
    <property type="component" value="Unassembled WGS sequence"/>
</dbReference>
<name>K6WNQ1_9MICO</name>
<comment type="caution">
    <text evidence="3">The sequence shown here is derived from an EMBL/GenBank/DDBJ whole genome shotgun (WGS) entry which is preliminary data.</text>
</comment>
<keyword evidence="4" id="KW-1185">Reference proteome</keyword>
<feature type="compositionally biased region" description="Polar residues" evidence="2">
    <location>
        <begin position="188"/>
        <end position="206"/>
    </location>
</feature>
<protein>
    <submittedName>
        <fullName evidence="3">Uncharacterized protein</fullName>
    </submittedName>
</protein>
<sequence>MELSAAVEDLYGGALDDFIATRKELAAQARSAGNRVLATQITALRKPSLAAWAINVVARGAADALGEFAQLAAELRDAQARLDGAEMRRLSRSREPMLDRLEAHVVDVAADEGVVLTPAVIGQVRASFVAAIADARAQEAVLSGNLTRALSYAGLGEVDLTQATAAPVPTGRADSRPADSRPAASGSLAASDTGSSDAESLESTAPSDAAERDEAQRARAARRRVVQRAQDRLADAERELTAASLKHAQAEQEARRTAARLREIERLLERAGAEADAARATEATAAVALDDAHSACDEAREELDALTAADPTT</sequence>
<dbReference type="eggNOG" id="ENOG5032S7P">
    <property type="taxonomic scope" value="Bacteria"/>
</dbReference>
<dbReference type="RefSeq" id="WP_006591968.1">
    <property type="nucleotide sequence ID" value="NZ_BAHD01000020.1"/>
</dbReference>
<evidence type="ECO:0000256" key="1">
    <source>
        <dbReference type="SAM" id="Coils"/>
    </source>
</evidence>
<evidence type="ECO:0000256" key="2">
    <source>
        <dbReference type="SAM" id="MobiDB-lite"/>
    </source>
</evidence>
<dbReference type="AlphaFoldDB" id="K6WNQ1"/>
<organism evidence="3 4">
    <name type="scientific">Kineosphaera limosa NBRC 100340</name>
    <dbReference type="NCBI Taxonomy" id="1184609"/>
    <lineage>
        <taxon>Bacteria</taxon>
        <taxon>Bacillati</taxon>
        <taxon>Actinomycetota</taxon>
        <taxon>Actinomycetes</taxon>
        <taxon>Micrococcales</taxon>
        <taxon>Dermatophilaceae</taxon>
        <taxon>Kineosphaera</taxon>
    </lineage>
</organism>
<reference evidence="3 4" key="1">
    <citation type="submission" date="2012-08" db="EMBL/GenBank/DDBJ databases">
        <title>Whole genome shotgun sequence of Kineosphaera limosa NBRC 100340.</title>
        <authorList>
            <person name="Yoshida I."/>
            <person name="Isaki S."/>
            <person name="Hosoyama A."/>
            <person name="Tsuchikane K."/>
            <person name="Katsumata H."/>
            <person name="Ando Y."/>
            <person name="Ohji S."/>
            <person name="Hamada M."/>
            <person name="Tamura T."/>
            <person name="Yamazoe A."/>
            <person name="Yamazaki S."/>
            <person name="Fujita N."/>
        </authorList>
    </citation>
    <scope>NUCLEOTIDE SEQUENCE [LARGE SCALE GENOMIC DNA]</scope>
    <source>
        <strain evidence="3 4">NBRC 100340</strain>
    </source>
</reference>
<evidence type="ECO:0000313" key="4">
    <source>
        <dbReference type="Proteomes" id="UP000008366"/>
    </source>
</evidence>
<evidence type="ECO:0000313" key="3">
    <source>
        <dbReference type="EMBL" id="GAB95436.1"/>
    </source>
</evidence>
<keyword evidence="1" id="KW-0175">Coiled coil</keyword>
<feature type="region of interest" description="Disordered" evidence="2">
    <location>
        <begin position="166"/>
        <end position="224"/>
    </location>
</feature>
<feature type="coiled-coil region" evidence="1">
    <location>
        <begin position="61"/>
        <end position="88"/>
    </location>
</feature>
<dbReference type="EMBL" id="BAHD01000020">
    <property type="protein sequence ID" value="GAB95436.1"/>
    <property type="molecule type" value="Genomic_DNA"/>
</dbReference>
<proteinExistence type="predicted"/>
<gene>
    <name evidence="3" type="ORF">KILIM_020_00040</name>
</gene>
<dbReference type="STRING" id="1184609.KILIM_020_00040"/>
<dbReference type="OrthoDB" id="3541690at2"/>